<sequence length="266" mass="30301">MHSQIASYTRWVVSQQSGHDGALFFAGQGSYYVLPARAVDAFLLFPREKPALPTDSRGQRAASRRETHLRPPDRDCWRGPAGMYAFAASRQPTEPSIANITNSRHHPPPHSFAPTHHSKQPSQLGSWRELALVSRSTDWQSPNLVDRQTPTEANNNLLPPAQRGCRRMSVAILKNTQAHPPRASCWAQRVERWTRSRREPPRNLQKSRHCTMYCLTAHQTWCFSGHCLEHCPGLHERKQCSKNSLCSTQRTDNHHGHHHDRLQNLG</sequence>
<organism evidence="2 3">
    <name type="scientific">Coniella lustricola</name>
    <dbReference type="NCBI Taxonomy" id="2025994"/>
    <lineage>
        <taxon>Eukaryota</taxon>
        <taxon>Fungi</taxon>
        <taxon>Dikarya</taxon>
        <taxon>Ascomycota</taxon>
        <taxon>Pezizomycotina</taxon>
        <taxon>Sordariomycetes</taxon>
        <taxon>Sordariomycetidae</taxon>
        <taxon>Diaporthales</taxon>
        <taxon>Schizoparmaceae</taxon>
        <taxon>Coniella</taxon>
    </lineage>
</organism>
<proteinExistence type="predicted"/>
<protein>
    <submittedName>
        <fullName evidence="2">Uncharacterized protein</fullName>
    </submittedName>
</protein>
<accession>A0A2T2ZXH9</accession>
<dbReference type="InParanoid" id="A0A2T2ZXH9"/>
<evidence type="ECO:0000313" key="2">
    <source>
        <dbReference type="EMBL" id="PSR78930.1"/>
    </source>
</evidence>
<name>A0A2T2ZXH9_9PEZI</name>
<feature type="region of interest" description="Disordered" evidence="1">
    <location>
        <begin position="50"/>
        <end position="74"/>
    </location>
</feature>
<evidence type="ECO:0000313" key="3">
    <source>
        <dbReference type="Proteomes" id="UP000241462"/>
    </source>
</evidence>
<dbReference type="EMBL" id="KZ678584">
    <property type="protein sequence ID" value="PSR78930.1"/>
    <property type="molecule type" value="Genomic_DNA"/>
</dbReference>
<feature type="compositionally biased region" description="Basic and acidic residues" evidence="1">
    <location>
        <begin position="63"/>
        <end position="74"/>
    </location>
</feature>
<dbReference type="AlphaFoldDB" id="A0A2T2ZXH9"/>
<gene>
    <name evidence="2" type="ORF">BD289DRAFT_109610</name>
</gene>
<evidence type="ECO:0000256" key="1">
    <source>
        <dbReference type="SAM" id="MobiDB-lite"/>
    </source>
</evidence>
<dbReference type="Proteomes" id="UP000241462">
    <property type="component" value="Unassembled WGS sequence"/>
</dbReference>
<keyword evidence="3" id="KW-1185">Reference proteome</keyword>
<reference evidence="2 3" key="1">
    <citation type="journal article" date="2018" name="Mycol. Prog.">
        <title>Coniella lustricola, a new species from submerged detritus.</title>
        <authorList>
            <person name="Raudabaugh D.B."/>
            <person name="Iturriaga T."/>
            <person name="Carver A."/>
            <person name="Mondo S."/>
            <person name="Pangilinan J."/>
            <person name="Lipzen A."/>
            <person name="He G."/>
            <person name="Amirebrahimi M."/>
            <person name="Grigoriev I.V."/>
            <person name="Miller A.N."/>
        </authorList>
    </citation>
    <scope>NUCLEOTIDE SEQUENCE [LARGE SCALE GENOMIC DNA]</scope>
    <source>
        <strain evidence="2 3">B22-T-1</strain>
    </source>
</reference>